<evidence type="ECO:0000256" key="4">
    <source>
        <dbReference type="ARBA" id="ARBA00023163"/>
    </source>
</evidence>
<dbReference type="PRINTS" id="PR00455">
    <property type="entry name" value="HTHTETR"/>
</dbReference>
<dbReference type="GO" id="GO:0000976">
    <property type="term" value="F:transcription cis-regulatory region binding"/>
    <property type="evidence" value="ECO:0007669"/>
    <property type="project" value="TreeGrafter"/>
</dbReference>
<feature type="region of interest" description="Disordered" evidence="6">
    <location>
        <begin position="266"/>
        <end position="287"/>
    </location>
</feature>
<dbReference type="InterPro" id="IPR009057">
    <property type="entry name" value="Homeodomain-like_sf"/>
</dbReference>
<dbReference type="PROSITE" id="PS50977">
    <property type="entry name" value="HTH_TETR_2"/>
    <property type="match status" value="1"/>
</dbReference>
<name>A0A239SEA4_9BURK</name>
<sequence>MCDNPTHYAMSVIAIRVVCVEIPGKSGGVFALSFRRKLRLRWHTVRADIVYRRQRTLRINDRGAPPNGAGSHMPQVKKEDIRLAILEASHALFLEKGYVDTTMVQIAKRAGISHANIYSYFTAKLQVFFCVYDKWFKARITTLESEVMSAHGAHARMRTLLAGLLVDTPRLDNGFSHNLVQALSTVKPGDPYDPSLLQWFRERLSAMLAACAPSLARDGVRRARLIDMLVLTFDGCLVNYHVNPASLPDVAMLEEYVTAFLSTEPAESAPAPQGADSVTASGTTATA</sequence>
<dbReference type="Proteomes" id="UP000215126">
    <property type="component" value="Chromosome 1"/>
</dbReference>
<dbReference type="PROSITE" id="PS01081">
    <property type="entry name" value="HTH_TETR_1"/>
    <property type="match status" value="1"/>
</dbReference>
<dbReference type="SUPFAM" id="SSF46689">
    <property type="entry name" value="Homeodomain-like"/>
    <property type="match status" value="1"/>
</dbReference>
<dbReference type="EMBL" id="LT906435">
    <property type="protein sequence ID" value="SNU83094.1"/>
    <property type="molecule type" value="Genomic_DNA"/>
</dbReference>
<evidence type="ECO:0000256" key="5">
    <source>
        <dbReference type="PROSITE-ProRule" id="PRU00335"/>
    </source>
</evidence>
<evidence type="ECO:0000256" key="2">
    <source>
        <dbReference type="ARBA" id="ARBA00023015"/>
    </source>
</evidence>
<feature type="DNA-binding region" description="H-T-H motif" evidence="5">
    <location>
        <begin position="102"/>
        <end position="121"/>
    </location>
</feature>
<accession>A0A239SEA4</accession>
<dbReference type="GO" id="GO:0003700">
    <property type="term" value="F:DNA-binding transcription factor activity"/>
    <property type="evidence" value="ECO:0007669"/>
    <property type="project" value="TreeGrafter"/>
</dbReference>
<keyword evidence="1" id="KW-0678">Repressor</keyword>
<dbReference type="STRING" id="93222.NA29_25330"/>
<feature type="compositionally biased region" description="Polar residues" evidence="6">
    <location>
        <begin position="276"/>
        <end position="287"/>
    </location>
</feature>
<dbReference type="AlphaFoldDB" id="A0A239SEA4"/>
<dbReference type="PANTHER" id="PTHR30055:SF226">
    <property type="entry name" value="HTH-TYPE TRANSCRIPTIONAL REGULATOR PKSA"/>
    <property type="match status" value="1"/>
</dbReference>
<keyword evidence="4" id="KW-0804">Transcription</keyword>
<proteinExistence type="predicted"/>
<gene>
    <name evidence="8" type="ORF">SAMEA4530655_01307</name>
</gene>
<keyword evidence="3 5" id="KW-0238">DNA-binding</keyword>
<dbReference type="PANTHER" id="PTHR30055">
    <property type="entry name" value="HTH-TYPE TRANSCRIPTIONAL REGULATOR RUTR"/>
    <property type="match status" value="1"/>
</dbReference>
<dbReference type="InterPro" id="IPR050109">
    <property type="entry name" value="HTH-type_TetR-like_transc_reg"/>
</dbReference>
<feature type="domain" description="HTH tetR-type" evidence="7">
    <location>
        <begin position="79"/>
        <end position="139"/>
    </location>
</feature>
<evidence type="ECO:0000256" key="6">
    <source>
        <dbReference type="SAM" id="MobiDB-lite"/>
    </source>
</evidence>
<protein>
    <submittedName>
        <fullName evidence="8">Transcriptional regulator BetI</fullName>
    </submittedName>
</protein>
<keyword evidence="9" id="KW-1185">Reference proteome</keyword>
<dbReference type="InterPro" id="IPR023772">
    <property type="entry name" value="DNA-bd_HTH_TetR-type_CS"/>
</dbReference>
<evidence type="ECO:0000313" key="8">
    <source>
        <dbReference type="EMBL" id="SNU83094.1"/>
    </source>
</evidence>
<dbReference type="Gene3D" id="1.10.357.10">
    <property type="entry name" value="Tetracycline Repressor, domain 2"/>
    <property type="match status" value="1"/>
</dbReference>
<evidence type="ECO:0000259" key="7">
    <source>
        <dbReference type="PROSITE" id="PS50977"/>
    </source>
</evidence>
<keyword evidence="2" id="KW-0805">Transcription regulation</keyword>
<evidence type="ECO:0000256" key="3">
    <source>
        <dbReference type="ARBA" id="ARBA00023125"/>
    </source>
</evidence>
<organism evidence="8 9">
    <name type="scientific">Pandoraea sputorum</name>
    <dbReference type="NCBI Taxonomy" id="93222"/>
    <lineage>
        <taxon>Bacteria</taxon>
        <taxon>Pseudomonadati</taxon>
        <taxon>Pseudomonadota</taxon>
        <taxon>Betaproteobacteria</taxon>
        <taxon>Burkholderiales</taxon>
        <taxon>Burkholderiaceae</taxon>
        <taxon>Pandoraea</taxon>
    </lineage>
</organism>
<dbReference type="InterPro" id="IPR001647">
    <property type="entry name" value="HTH_TetR"/>
</dbReference>
<dbReference type="Pfam" id="PF00440">
    <property type="entry name" value="TetR_N"/>
    <property type="match status" value="1"/>
</dbReference>
<evidence type="ECO:0000256" key="1">
    <source>
        <dbReference type="ARBA" id="ARBA00022491"/>
    </source>
</evidence>
<reference evidence="8 9" key="1">
    <citation type="submission" date="2017-06" db="EMBL/GenBank/DDBJ databases">
        <authorList>
            <consortium name="Pathogen Informatics"/>
        </authorList>
    </citation>
    <scope>NUCLEOTIDE SEQUENCE [LARGE SCALE GENOMIC DNA]</scope>
    <source>
        <strain evidence="8 9">NCTC13161</strain>
    </source>
</reference>
<evidence type="ECO:0000313" key="9">
    <source>
        <dbReference type="Proteomes" id="UP000215126"/>
    </source>
</evidence>